<dbReference type="AlphaFoldDB" id="A0A921N0A7"/>
<organism evidence="1 2">
    <name type="scientific">Romboutsia timonensis</name>
    <dbReference type="NCBI Taxonomy" id="1776391"/>
    <lineage>
        <taxon>Bacteria</taxon>
        <taxon>Bacillati</taxon>
        <taxon>Bacillota</taxon>
        <taxon>Clostridia</taxon>
        <taxon>Peptostreptococcales</taxon>
        <taxon>Peptostreptococcaceae</taxon>
        <taxon>Romboutsia</taxon>
    </lineage>
</organism>
<reference evidence="1" key="2">
    <citation type="submission" date="2021-09" db="EMBL/GenBank/DDBJ databases">
        <authorList>
            <person name="Gilroy R."/>
        </authorList>
    </citation>
    <scope>NUCLEOTIDE SEQUENCE</scope>
    <source>
        <strain evidence="1">1277</strain>
    </source>
</reference>
<reference evidence="1" key="1">
    <citation type="journal article" date="2021" name="PeerJ">
        <title>Extensive microbial diversity within the chicken gut microbiome revealed by metagenomics and culture.</title>
        <authorList>
            <person name="Gilroy R."/>
            <person name="Ravi A."/>
            <person name="Getino M."/>
            <person name="Pursley I."/>
            <person name="Horton D.L."/>
            <person name="Alikhan N.F."/>
            <person name="Baker D."/>
            <person name="Gharbi K."/>
            <person name="Hall N."/>
            <person name="Watson M."/>
            <person name="Adriaenssens E.M."/>
            <person name="Foster-Nyarko E."/>
            <person name="Jarju S."/>
            <person name="Secka A."/>
            <person name="Antonio M."/>
            <person name="Oren A."/>
            <person name="Chaudhuri R.R."/>
            <person name="La Ragione R."/>
            <person name="Hildebrand F."/>
            <person name="Pallen M.J."/>
        </authorList>
    </citation>
    <scope>NUCLEOTIDE SEQUENCE</scope>
    <source>
        <strain evidence="1">1277</strain>
    </source>
</reference>
<protein>
    <submittedName>
        <fullName evidence="1">Phage DNA encapsidation protein</fullName>
    </submittedName>
</protein>
<sequence>MYYNANELLTKNRLMNFIIGNRGGGKSYHWKVRCVKEYLKSGKEFIWLRRYNTELENMSKWFQDIAHEFEGHKLEASKKYIKIDGKICGYVGALSTSQRLKSNPYPNVDKIVFDEFLIDKGSLRYIKGEVELMLELIETIFRMRDNNNKVIFIANAISIVNPYFTYFNIKPKLDQRFTMNKHICIELYTNEEYIKNKKATRFGDLISNTNYGDYAIENKFLRDNYSFVMDRPKSNLSYANTVVYEGRKYGVWLCGDLKDDYLYIDDIVEEKCDRIVSINMEDLNENYKYIKNTNLKGHLEQMKYFFNEGRVFFNNIDTKKYFYEYIKLV</sequence>
<proteinExistence type="predicted"/>
<dbReference type="InterPro" id="IPR008784">
    <property type="entry name" value="Podovirus_Gp16"/>
</dbReference>
<comment type="caution">
    <text evidence="1">The sequence shown here is derived from an EMBL/GenBank/DDBJ whole genome shotgun (WGS) entry which is preliminary data.</text>
</comment>
<dbReference type="Proteomes" id="UP000776700">
    <property type="component" value="Unassembled WGS sequence"/>
</dbReference>
<dbReference type="EMBL" id="DYUB01000131">
    <property type="protein sequence ID" value="HJG96247.1"/>
    <property type="molecule type" value="Genomic_DNA"/>
</dbReference>
<evidence type="ECO:0000313" key="1">
    <source>
        <dbReference type="EMBL" id="HJG96247.1"/>
    </source>
</evidence>
<gene>
    <name evidence="1" type="ORF">K8V90_03985</name>
</gene>
<accession>A0A921N0A7</accession>
<dbReference type="Pfam" id="PF05894">
    <property type="entry name" value="Podovirus_Gp16"/>
    <property type="match status" value="1"/>
</dbReference>
<evidence type="ECO:0000313" key="2">
    <source>
        <dbReference type="Proteomes" id="UP000776700"/>
    </source>
</evidence>
<name>A0A921N0A7_9FIRM</name>